<accession>A0A8C9LMR7</accession>
<dbReference type="Proteomes" id="UP000694416">
    <property type="component" value="Unplaced"/>
</dbReference>
<dbReference type="InterPro" id="IPR001279">
    <property type="entry name" value="Metallo-B-lactamas"/>
</dbReference>
<evidence type="ECO:0000259" key="1">
    <source>
        <dbReference type="Pfam" id="PF12706"/>
    </source>
</evidence>
<dbReference type="Gene3D" id="3.60.15.10">
    <property type="entry name" value="Ribonuclease Z/Hydroxyacylglutathione hydrolase-like"/>
    <property type="match status" value="1"/>
</dbReference>
<feature type="domain" description="Metallo-beta-lactamase" evidence="1">
    <location>
        <begin position="279"/>
        <end position="527"/>
    </location>
</feature>
<dbReference type="InterPro" id="IPR036866">
    <property type="entry name" value="RibonucZ/Hydroxyglut_hydro"/>
</dbReference>
<reference evidence="2" key="1">
    <citation type="submission" date="2025-08" db="UniProtKB">
        <authorList>
            <consortium name="Ensembl"/>
        </authorList>
    </citation>
    <scope>IDENTIFICATION</scope>
</reference>
<evidence type="ECO:0000313" key="3">
    <source>
        <dbReference type="Proteomes" id="UP000694416"/>
    </source>
</evidence>
<organism evidence="2 3">
    <name type="scientific">Piliocolobus tephrosceles</name>
    <name type="common">Ugandan red Colobus</name>
    <dbReference type="NCBI Taxonomy" id="591936"/>
    <lineage>
        <taxon>Eukaryota</taxon>
        <taxon>Metazoa</taxon>
        <taxon>Chordata</taxon>
        <taxon>Craniata</taxon>
        <taxon>Vertebrata</taxon>
        <taxon>Euteleostomi</taxon>
        <taxon>Mammalia</taxon>
        <taxon>Eutheria</taxon>
        <taxon>Euarchontoglires</taxon>
        <taxon>Primates</taxon>
        <taxon>Haplorrhini</taxon>
        <taxon>Catarrhini</taxon>
        <taxon>Cercopithecidae</taxon>
        <taxon>Colobinae</taxon>
        <taxon>Piliocolobus</taxon>
    </lineage>
</organism>
<dbReference type="AlphaFoldDB" id="A0A8C9LMR7"/>
<sequence>MATYNGSIGFNVYNLYKLHTAQCSTKYNTPSIPHVNTKSQHVPFANNELIYIPNKKTTNTIKLKSIVGIEVTYNNFFNIYSENTKYLRQASLNYSLHQRTLSTECYVYFKTILQQAISRHSLTKAIKIDKKYVYPWDVITQNDVEKIIENAKHHSFISPWFKIHQNAPIVNKSNIQKELPVLIPQFVYNPILLEKHIFTNRVDKGVTELRPKLEHEPELEPKPAVIDKSIINDIRTSNNTVTGSGKGDTSTPPETIQYGIDYTWLGHATGIVSVDGLKVLIDPVFKEDLFSFKGITRSIINWFNENIIGGLNKRIIKPPCEVSKLPGDIHAVFVSHNHPDHIMEEDVRILCKLEKFKNLIWYIPEGLSPFLLNEGCNINKINEMSWGDERWISCWLESNNKYKCKDGLWQSKNGKYNILKYKIIFAPSLHWSGRNRNYDDLNQSLWGSLILKGPKHKFYFSGDTAYLKPEFDEFKKIGRLHGPFHLAAISIGSYEPNDKLKYLHVHPWEAIKIWRDVKAEIAIGIHWGTFLTNEDLLQPRDE</sequence>
<reference evidence="2" key="2">
    <citation type="submission" date="2025-09" db="UniProtKB">
        <authorList>
            <consortium name="Ensembl"/>
        </authorList>
    </citation>
    <scope>IDENTIFICATION</scope>
</reference>
<dbReference type="SUPFAM" id="SSF56281">
    <property type="entry name" value="Metallo-hydrolase/oxidoreductase"/>
    <property type="match status" value="1"/>
</dbReference>
<dbReference type="PANTHER" id="PTHR15032">
    <property type="entry name" value="N-ACYL-PHOSPHATIDYLETHANOLAMINE-HYDROLYZING PHOSPHOLIPASE D"/>
    <property type="match status" value="1"/>
</dbReference>
<dbReference type="GO" id="GO:0005737">
    <property type="term" value="C:cytoplasm"/>
    <property type="evidence" value="ECO:0007669"/>
    <property type="project" value="TreeGrafter"/>
</dbReference>
<dbReference type="Ensembl" id="ENSPTET00000022272.1">
    <property type="protein sequence ID" value="ENSPTEP00000014878.1"/>
    <property type="gene ID" value="ENSPTEG00000016578.1"/>
</dbReference>
<keyword evidence="3" id="KW-1185">Reference proteome</keyword>
<dbReference type="Pfam" id="PF12706">
    <property type="entry name" value="Lactamase_B_2"/>
    <property type="match status" value="1"/>
</dbReference>
<protein>
    <recommendedName>
        <fullName evidence="1">Metallo-beta-lactamase domain-containing protein</fullName>
    </recommendedName>
</protein>
<dbReference type="PANTHER" id="PTHR15032:SF4">
    <property type="entry name" value="N-ACYL-PHOSPHATIDYLETHANOLAMINE-HYDROLYZING PHOSPHOLIPASE D"/>
    <property type="match status" value="1"/>
</dbReference>
<proteinExistence type="predicted"/>
<name>A0A8C9LMR7_9PRIM</name>
<evidence type="ECO:0000313" key="2">
    <source>
        <dbReference type="Ensembl" id="ENSPTEP00000014878.1"/>
    </source>
</evidence>